<evidence type="ECO:0000259" key="1">
    <source>
        <dbReference type="Pfam" id="PF13588"/>
    </source>
</evidence>
<evidence type="ECO:0000313" key="2">
    <source>
        <dbReference type="EMBL" id="SKA52505.1"/>
    </source>
</evidence>
<feature type="domain" description="Type I restriction enzyme R protein N-terminal" evidence="1">
    <location>
        <begin position="150"/>
        <end position="252"/>
    </location>
</feature>
<dbReference type="AlphaFoldDB" id="A0A1T4UID6"/>
<dbReference type="Pfam" id="PF13588">
    <property type="entry name" value="HSDR_N_2"/>
    <property type="match status" value="1"/>
</dbReference>
<organism evidence="2 3">
    <name type="scientific">Photobacterium toruni</name>
    <dbReference type="NCBI Taxonomy" id="1935446"/>
    <lineage>
        <taxon>Bacteria</taxon>
        <taxon>Pseudomonadati</taxon>
        <taxon>Pseudomonadota</taxon>
        <taxon>Gammaproteobacteria</taxon>
        <taxon>Vibrionales</taxon>
        <taxon>Vibrionaceae</taxon>
        <taxon>Photobacterium</taxon>
    </lineage>
</organism>
<accession>A0A1T4UID6</accession>
<protein>
    <recommendedName>
        <fullName evidence="1">Type I restriction enzyme R protein N-terminal domain-containing protein</fullName>
    </recommendedName>
</protein>
<dbReference type="Gene3D" id="3.90.1570.30">
    <property type="match status" value="1"/>
</dbReference>
<sequence>MPLQVAIKNGTKQILAAGKIITRDDCHNGCGDKKWLRDFDGWDLPAYCYVEWYVPSKPVTTTGLTRATIQKIHQVKHKELVNKILATGELNIPLPEPMDTLPVEDERFLKFLIREGLRPASADELTQTMEKIRLLADYYYHHCYWEDIREHETRTFLVIPLLIALGWAEQQIKIELSCSEGRIDIACFQKSYRRNNNECLAIIETKGFSSGLDYAPKQARAYSKDFPKCKAVIVTNGYCYKVYLRDSKNEFSTVPSAYLNILNPTERYPLEPEKVGGALEAIKWLLPNSLS</sequence>
<dbReference type="EMBL" id="FUWP01000024">
    <property type="protein sequence ID" value="SKA52505.1"/>
    <property type="molecule type" value="Genomic_DNA"/>
</dbReference>
<gene>
    <name evidence="2" type="ORF">CZ814_03304</name>
</gene>
<evidence type="ECO:0000313" key="3">
    <source>
        <dbReference type="Proteomes" id="UP000191116"/>
    </source>
</evidence>
<proteinExistence type="predicted"/>
<dbReference type="RefSeq" id="WP_080176019.1">
    <property type="nucleotide sequence ID" value="NZ_AP024856.1"/>
</dbReference>
<dbReference type="Proteomes" id="UP000191116">
    <property type="component" value="Unassembled WGS sequence"/>
</dbReference>
<dbReference type="OrthoDB" id="9781481at2"/>
<dbReference type="InterPro" id="IPR029464">
    <property type="entry name" value="HSDR_N"/>
</dbReference>
<reference evidence="2 3" key="1">
    <citation type="submission" date="2017-02" db="EMBL/GenBank/DDBJ databases">
        <authorList>
            <person name="Peterson S.W."/>
        </authorList>
    </citation>
    <scope>NUCLEOTIDE SEQUENCE [LARGE SCALE GENOMIC DNA]</scope>
    <source>
        <strain evidence="2 3">CECT 9189</strain>
    </source>
</reference>
<name>A0A1T4UID6_9GAMM</name>